<dbReference type="PANTHER" id="PTHR30026:SF20">
    <property type="entry name" value="OUTER MEMBRANE PROTEIN TOLC"/>
    <property type="match status" value="1"/>
</dbReference>
<feature type="coiled-coil region" evidence="8">
    <location>
        <begin position="344"/>
        <end position="371"/>
    </location>
</feature>
<evidence type="ECO:0000256" key="8">
    <source>
        <dbReference type="SAM" id="Coils"/>
    </source>
</evidence>
<dbReference type="InterPro" id="IPR051906">
    <property type="entry name" value="TolC-like"/>
</dbReference>
<sequence length="467" mass="50450">MSTISETRLDSGTRNAGFPQRAGYWLCLGMACFAWHNSYALSLSDAVALARSGDPTFLGAQANLAVARERANQAFANVLPQVNASAGVNANHRVYTTRTTPSTTYDDKFASNSAQINLTQPLWRSANRAAITQSDAALAQAEYQLAAADQDLLVRLAQAWFDVLSARDQLTFIHDQVSTAQQELDQTARATALGILGQPSREEARMKYDQAVAERTAAEADLAVKFAALEQIIGPAIFPALPALSDQYPLTDLKDDTLERWLGGADSDNPAIRAALSALEAANAEIRKQRAGHEPTVDIVGSYGKNAQGSGTFGGQGGYDSTTGSIGLQFNLPLYSGGGQSAKVREAVALRAKAQQELESARRNARSQGKQAWYGWLASRSRLVAARQALQYATLNLQSARSGVATGIKTELDVLKGQQQRYGALRDLARARYESTLNHFRLKASIGQLMDEDLVSLDQWLVQAPEQ</sequence>
<keyword evidence="6" id="KW-0472">Membrane</keyword>
<dbReference type="NCBIfam" id="TIGR01844">
    <property type="entry name" value="type_I_sec_TolC"/>
    <property type="match status" value="1"/>
</dbReference>
<comment type="caution">
    <text evidence="9">The sequence shown here is derived from an EMBL/GenBank/DDBJ whole genome shotgun (WGS) entry which is preliminary data.</text>
</comment>
<evidence type="ECO:0000313" key="10">
    <source>
        <dbReference type="Proteomes" id="UP000286806"/>
    </source>
</evidence>
<dbReference type="OrthoDB" id="9813458at2"/>
<reference evidence="9 10" key="1">
    <citation type="journal article" date="2019" name="Front. Microbiol.">
        <title>Genomes of Neutrophilic Sulfur-Oxidizing Chemolithoautotrophs Representing 9 Proteobacterial Species From 8 Genera.</title>
        <authorList>
            <person name="Watanabe T."/>
            <person name="Kojima H."/>
            <person name="Umezawa K."/>
            <person name="Hori C."/>
            <person name="Takasuka T.E."/>
            <person name="Kato Y."/>
            <person name="Fukui M."/>
        </authorList>
    </citation>
    <scope>NUCLEOTIDE SEQUENCE [LARGE SCALE GENOMIC DNA]</scope>
    <source>
        <strain evidence="9 10">TTN</strain>
    </source>
</reference>
<dbReference type="PANTHER" id="PTHR30026">
    <property type="entry name" value="OUTER MEMBRANE PROTEIN TOLC"/>
    <property type="match status" value="1"/>
</dbReference>
<dbReference type="Gene3D" id="1.20.1600.10">
    <property type="entry name" value="Outer membrane efflux proteins (OEP)"/>
    <property type="match status" value="1"/>
</dbReference>
<dbReference type="RefSeq" id="WP_124705641.1">
    <property type="nucleotide sequence ID" value="NZ_BGOW01000028.1"/>
</dbReference>
<dbReference type="GO" id="GO:1990281">
    <property type="term" value="C:efflux pump complex"/>
    <property type="evidence" value="ECO:0007669"/>
    <property type="project" value="TreeGrafter"/>
</dbReference>
<dbReference type="GO" id="GO:0015288">
    <property type="term" value="F:porin activity"/>
    <property type="evidence" value="ECO:0007669"/>
    <property type="project" value="TreeGrafter"/>
</dbReference>
<dbReference type="AlphaFoldDB" id="A0A401JGZ4"/>
<evidence type="ECO:0000256" key="2">
    <source>
        <dbReference type="ARBA" id="ARBA00007613"/>
    </source>
</evidence>
<evidence type="ECO:0000256" key="6">
    <source>
        <dbReference type="ARBA" id="ARBA00023136"/>
    </source>
</evidence>
<name>A0A401JGZ4_9PROT</name>
<keyword evidence="10" id="KW-1185">Reference proteome</keyword>
<gene>
    <name evidence="9" type="ORF">SFMTTN_2689</name>
</gene>
<keyword evidence="4" id="KW-1134">Transmembrane beta strand</keyword>
<evidence type="ECO:0000313" key="9">
    <source>
        <dbReference type="EMBL" id="GBL46863.1"/>
    </source>
</evidence>
<evidence type="ECO:0000256" key="5">
    <source>
        <dbReference type="ARBA" id="ARBA00022692"/>
    </source>
</evidence>
<keyword evidence="3" id="KW-0813">Transport</keyword>
<keyword evidence="8" id="KW-0175">Coiled coil</keyword>
<keyword evidence="7" id="KW-0998">Cell outer membrane</keyword>
<dbReference type="SUPFAM" id="SSF56954">
    <property type="entry name" value="Outer membrane efflux proteins (OEP)"/>
    <property type="match status" value="1"/>
</dbReference>
<evidence type="ECO:0000256" key="3">
    <source>
        <dbReference type="ARBA" id="ARBA00022448"/>
    </source>
</evidence>
<dbReference type="EMBL" id="BGOW01000028">
    <property type="protein sequence ID" value="GBL46863.1"/>
    <property type="molecule type" value="Genomic_DNA"/>
</dbReference>
<dbReference type="InterPro" id="IPR003423">
    <property type="entry name" value="OMP_efflux"/>
</dbReference>
<dbReference type="GO" id="GO:0009279">
    <property type="term" value="C:cell outer membrane"/>
    <property type="evidence" value="ECO:0007669"/>
    <property type="project" value="UniProtKB-SubCell"/>
</dbReference>
<dbReference type="Pfam" id="PF02321">
    <property type="entry name" value="OEP"/>
    <property type="match status" value="2"/>
</dbReference>
<dbReference type="InterPro" id="IPR010130">
    <property type="entry name" value="T1SS_OMP_TolC"/>
</dbReference>
<organism evidence="9 10">
    <name type="scientific">Sulfuriferula multivorans</name>
    <dbReference type="NCBI Taxonomy" id="1559896"/>
    <lineage>
        <taxon>Bacteria</taxon>
        <taxon>Pseudomonadati</taxon>
        <taxon>Pseudomonadota</taxon>
        <taxon>Betaproteobacteria</taxon>
        <taxon>Nitrosomonadales</taxon>
        <taxon>Sulfuricellaceae</taxon>
        <taxon>Sulfuriferula</taxon>
    </lineage>
</organism>
<accession>A0A401JGZ4</accession>
<keyword evidence="5" id="KW-0812">Transmembrane</keyword>
<protein>
    <submittedName>
        <fullName evidence="9">Type I secretion outer membrane protein, TolC</fullName>
    </submittedName>
</protein>
<evidence type="ECO:0000256" key="1">
    <source>
        <dbReference type="ARBA" id="ARBA00004442"/>
    </source>
</evidence>
<evidence type="ECO:0000256" key="4">
    <source>
        <dbReference type="ARBA" id="ARBA00022452"/>
    </source>
</evidence>
<proteinExistence type="inferred from homology"/>
<evidence type="ECO:0000256" key="7">
    <source>
        <dbReference type="ARBA" id="ARBA00023237"/>
    </source>
</evidence>
<dbReference type="GO" id="GO:0015562">
    <property type="term" value="F:efflux transmembrane transporter activity"/>
    <property type="evidence" value="ECO:0007669"/>
    <property type="project" value="InterPro"/>
</dbReference>
<comment type="similarity">
    <text evidence="2">Belongs to the outer membrane factor (OMF) (TC 1.B.17) family.</text>
</comment>
<dbReference type="Proteomes" id="UP000286806">
    <property type="component" value="Unassembled WGS sequence"/>
</dbReference>
<comment type="subcellular location">
    <subcellularLocation>
        <location evidence="1">Cell outer membrane</location>
    </subcellularLocation>
</comment>